<dbReference type="CDD" id="cd00130">
    <property type="entry name" value="PAS"/>
    <property type="match status" value="1"/>
</dbReference>
<dbReference type="InterPro" id="IPR011006">
    <property type="entry name" value="CheY-like_superfamily"/>
</dbReference>
<dbReference type="PROSITE" id="PS50109">
    <property type="entry name" value="HIS_KIN"/>
    <property type="match status" value="2"/>
</dbReference>
<evidence type="ECO:0000313" key="12">
    <source>
        <dbReference type="EMBL" id="AXC14554.1"/>
    </source>
</evidence>
<feature type="modified residue" description="4-aspartylphosphate" evidence="6">
    <location>
        <position position="499"/>
    </location>
</feature>
<evidence type="ECO:0000259" key="10">
    <source>
        <dbReference type="PROSITE" id="PS50112"/>
    </source>
</evidence>
<dbReference type="Pfam" id="PF00512">
    <property type="entry name" value="HisKA"/>
    <property type="match status" value="1"/>
</dbReference>
<dbReference type="EMBL" id="CP030840">
    <property type="protein sequence ID" value="AXC14554.1"/>
    <property type="molecule type" value="Genomic_DNA"/>
</dbReference>
<dbReference type="RefSeq" id="WP_114209310.1">
    <property type="nucleotide sequence ID" value="NZ_CP030840.1"/>
</dbReference>
<evidence type="ECO:0000256" key="6">
    <source>
        <dbReference type="PROSITE-ProRule" id="PRU00169"/>
    </source>
</evidence>
<dbReference type="Pfam" id="PF00072">
    <property type="entry name" value="Response_reg"/>
    <property type="match status" value="1"/>
</dbReference>
<keyword evidence="7" id="KW-0175">Coiled coil</keyword>
<dbReference type="PANTHER" id="PTHR43547">
    <property type="entry name" value="TWO-COMPONENT HISTIDINE KINASE"/>
    <property type="match status" value="1"/>
</dbReference>
<dbReference type="InterPro" id="IPR036890">
    <property type="entry name" value="HATPase_C_sf"/>
</dbReference>
<organism evidence="12 13">
    <name type="scientific">Acidisarcina polymorpha</name>
    <dbReference type="NCBI Taxonomy" id="2211140"/>
    <lineage>
        <taxon>Bacteria</taxon>
        <taxon>Pseudomonadati</taxon>
        <taxon>Acidobacteriota</taxon>
        <taxon>Terriglobia</taxon>
        <taxon>Terriglobales</taxon>
        <taxon>Acidobacteriaceae</taxon>
        <taxon>Acidisarcina</taxon>
    </lineage>
</organism>
<dbReference type="SUPFAM" id="SSF47384">
    <property type="entry name" value="Homodimeric domain of signal transducing histidine kinase"/>
    <property type="match status" value="2"/>
</dbReference>
<dbReference type="PROSITE" id="PS50110">
    <property type="entry name" value="RESPONSE_REGULATORY"/>
    <property type="match status" value="1"/>
</dbReference>
<dbReference type="InterPro" id="IPR000700">
    <property type="entry name" value="PAS-assoc_C"/>
</dbReference>
<dbReference type="InterPro" id="IPR005467">
    <property type="entry name" value="His_kinase_dom"/>
</dbReference>
<dbReference type="NCBIfam" id="TIGR00229">
    <property type="entry name" value="sensory_box"/>
    <property type="match status" value="2"/>
</dbReference>
<comment type="catalytic activity">
    <reaction evidence="1">
        <text>ATP + protein L-histidine = ADP + protein N-phospho-L-histidine.</text>
        <dbReference type="EC" id="2.7.13.3"/>
    </reaction>
</comment>
<dbReference type="InterPro" id="IPR003594">
    <property type="entry name" value="HATPase_dom"/>
</dbReference>
<dbReference type="InterPro" id="IPR036097">
    <property type="entry name" value="HisK_dim/P_sf"/>
</dbReference>
<dbReference type="KEGG" id="abas:ACPOL_5304"/>
<dbReference type="InterPro" id="IPR001789">
    <property type="entry name" value="Sig_transdc_resp-reg_receiver"/>
</dbReference>
<dbReference type="CDD" id="cd00082">
    <property type="entry name" value="HisKA"/>
    <property type="match status" value="1"/>
</dbReference>
<keyword evidence="3 6" id="KW-0597">Phosphoprotein</keyword>
<dbReference type="Proteomes" id="UP000253606">
    <property type="component" value="Chromosome"/>
</dbReference>
<evidence type="ECO:0000256" key="5">
    <source>
        <dbReference type="ARBA" id="ARBA00022777"/>
    </source>
</evidence>
<dbReference type="InterPro" id="IPR013656">
    <property type="entry name" value="PAS_4"/>
</dbReference>
<dbReference type="OrthoDB" id="9809348at2"/>
<dbReference type="FunFam" id="3.30.450.20:FF:000155">
    <property type="entry name" value="Sensor histidine kinase TodS"/>
    <property type="match status" value="1"/>
</dbReference>
<gene>
    <name evidence="12" type="ORF">ACPOL_5304</name>
</gene>
<dbReference type="InterPro" id="IPR000014">
    <property type="entry name" value="PAS"/>
</dbReference>
<dbReference type="SUPFAM" id="SSF55874">
    <property type="entry name" value="ATPase domain of HSP90 chaperone/DNA topoisomerase II/histidine kinase"/>
    <property type="match status" value="2"/>
</dbReference>
<dbReference type="InterPro" id="IPR003661">
    <property type="entry name" value="HisK_dim/P_dom"/>
</dbReference>
<feature type="domain" description="PAC" evidence="11">
    <location>
        <begin position="108"/>
        <end position="162"/>
    </location>
</feature>
<feature type="domain" description="Histidine kinase" evidence="8">
    <location>
        <begin position="187"/>
        <end position="404"/>
    </location>
</feature>
<evidence type="ECO:0000313" key="13">
    <source>
        <dbReference type="Proteomes" id="UP000253606"/>
    </source>
</evidence>
<protein>
    <recommendedName>
        <fullName evidence="2">histidine kinase</fullName>
        <ecNumber evidence="2">2.7.13.3</ecNumber>
    </recommendedName>
</protein>
<feature type="coiled-coil region" evidence="7">
    <location>
        <begin position="148"/>
        <end position="187"/>
    </location>
</feature>
<dbReference type="FunFam" id="3.30.565.10:FF:000006">
    <property type="entry name" value="Sensor histidine kinase WalK"/>
    <property type="match status" value="1"/>
</dbReference>
<dbReference type="SMART" id="SM00387">
    <property type="entry name" value="HATPase_c"/>
    <property type="match status" value="2"/>
</dbReference>
<dbReference type="GO" id="GO:0000155">
    <property type="term" value="F:phosphorelay sensor kinase activity"/>
    <property type="evidence" value="ECO:0007669"/>
    <property type="project" value="InterPro"/>
</dbReference>
<dbReference type="Gene3D" id="3.40.50.2300">
    <property type="match status" value="1"/>
</dbReference>
<reference evidence="12 13" key="1">
    <citation type="journal article" date="2018" name="Front. Microbiol.">
        <title>Hydrolytic Capabilities as a Key to Environmental Success: Chitinolytic and Cellulolytic Acidobacteria From Acidic Sub-arctic Soils and Boreal Peatlands.</title>
        <authorList>
            <person name="Belova S.E."/>
            <person name="Ravin N.V."/>
            <person name="Pankratov T.A."/>
            <person name="Rakitin A.L."/>
            <person name="Ivanova A.A."/>
            <person name="Beletsky A.V."/>
            <person name="Mardanov A.V."/>
            <person name="Sinninghe Damste J.S."/>
            <person name="Dedysh S.N."/>
        </authorList>
    </citation>
    <scope>NUCLEOTIDE SEQUENCE [LARGE SCALE GENOMIC DNA]</scope>
    <source>
        <strain evidence="12 13">SBC82</strain>
    </source>
</reference>
<proteinExistence type="predicted"/>
<evidence type="ECO:0000259" key="9">
    <source>
        <dbReference type="PROSITE" id="PS50110"/>
    </source>
</evidence>
<sequence length="968" mass="106602">MAAVGAQLFADNSILNLRDVVLSRTDTPQTLREKLARVILDEMYQFVGLLDARGMTLEINRAALEGAGIQMSDIQGRPFWETRWWQVCSETKEKQRELCGRAARGEFIRCDIEIYGRSAGEETIVIDFSLMPVRDQLGRIVFLLAEGRNITEKKAAEAELARKNKELERLLDQVRQLDQLKSDLFANVSHELRTPLALILGPAESMLAAGANLSEMQRRNLGVIRHNAATLLKHVNDLLDLSKLDAAQMTMDYVDIDLSRLVRTVAAHFDALAPQRTISYVIVTPDVVRAEVDAEKLERVLLNLLSNAFKFTPSGGRIRCTLAIRNDGFVLAVQDSGPGIPHAMRDKIFERFRQAQGGTTREFSGTGLGLSIARDFVELHGGTIAISDAPAGGTLVQVEIPLRAPRGSVVRIASDAESVSEVSMITSTTVEELRRDQVQSPRPAQAAGNPTVLVVEDHSEMRRFIAETLSSDYRVIEAADGVEGLAQAIAKTPDLVVTDLMMPKLGGDEFVKHLRAHRNVPQPPVLVLSAKADDMLRLRLLAESVQDYLVKPFSAAELLARVRNLVTIKRTKDLLQEELASQGEDLALLTRELIVSKRLIEENLEAQRQFSALVKNSRDFIGFTSREGRTIFVNPAGRELVGLSEEEVQQKSPLDYVIDEDRDRLLRGMAAATERGNWEGEIRFRHFGSDDVIPMHQTIFVVDPVESGGKIGLATISHDIRERMRVEEGLREAHAELARVSRIASMGEVSASIAHEVNQPLSAVVANANACARMLDAQPLDMGELRLAIGDIAASGKRASEIITRIRSQVKKSDSGRHKLDINEVIVEVMPLIRGEVDRHQAKLETHLERNLPVILGDRVELQQVLINLLMNGIEAMTTTMNGPRALTVRSQLATTGEVVVAIRDCGPGFPADHMSKLFNSFFTTKPNGMGMGLPISRSIIEAHGGKLWATLNSTGGATFQFALASAA</sequence>
<dbReference type="SUPFAM" id="SSF55785">
    <property type="entry name" value="PYP-like sensor domain (PAS domain)"/>
    <property type="match status" value="2"/>
</dbReference>
<dbReference type="InterPro" id="IPR001610">
    <property type="entry name" value="PAC"/>
</dbReference>
<evidence type="ECO:0000256" key="7">
    <source>
        <dbReference type="SAM" id="Coils"/>
    </source>
</evidence>
<dbReference type="SMART" id="SM00448">
    <property type="entry name" value="REC"/>
    <property type="match status" value="1"/>
</dbReference>
<dbReference type="SMART" id="SM00388">
    <property type="entry name" value="HisKA"/>
    <property type="match status" value="2"/>
</dbReference>
<dbReference type="SMART" id="SM00091">
    <property type="entry name" value="PAS"/>
    <property type="match status" value="2"/>
</dbReference>
<dbReference type="PROSITE" id="PS50112">
    <property type="entry name" value="PAS"/>
    <property type="match status" value="1"/>
</dbReference>
<dbReference type="Gene3D" id="1.10.287.130">
    <property type="match status" value="2"/>
</dbReference>
<dbReference type="Gene3D" id="3.30.450.20">
    <property type="entry name" value="PAS domain"/>
    <property type="match status" value="2"/>
</dbReference>
<evidence type="ECO:0000256" key="1">
    <source>
        <dbReference type="ARBA" id="ARBA00000085"/>
    </source>
</evidence>
<name>A0A2Z5G774_9BACT</name>
<evidence type="ECO:0000259" key="11">
    <source>
        <dbReference type="PROSITE" id="PS50113"/>
    </source>
</evidence>
<keyword evidence="5" id="KW-0418">Kinase</keyword>
<dbReference type="Pfam" id="PF08448">
    <property type="entry name" value="PAS_4"/>
    <property type="match status" value="2"/>
</dbReference>
<dbReference type="PANTHER" id="PTHR43547:SF2">
    <property type="entry name" value="HYBRID SIGNAL TRANSDUCTION HISTIDINE KINASE C"/>
    <property type="match status" value="1"/>
</dbReference>
<accession>A0A2Z5G774</accession>
<dbReference type="AlphaFoldDB" id="A0A2Z5G774"/>
<dbReference type="InterPro" id="IPR004358">
    <property type="entry name" value="Sig_transdc_His_kin-like_C"/>
</dbReference>
<dbReference type="SUPFAM" id="SSF52172">
    <property type="entry name" value="CheY-like"/>
    <property type="match status" value="1"/>
</dbReference>
<feature type="domain" description="Histidine kinase" evidence="8">
    <location>
        <begin position="752"/>
        <end position="968"/>
    </location>
</feature>
<keyword evidence="13" id="KW-1185">Reference proteome</keyword>
<feature type="domain" description="Response regulatory" evidence="9">
    <location>
        <begin position="451"/>
        <end position="566"/>
    </location>
</feature>
<dbReference type="EC" id="2.7.13.3" evidence="2"/>
<evidence type="ECO:0000259" key="8">
    <source>
        <dbReference type="PROSITE" id="PS50109"/>
    </source>
</evidence>
<dbReference type="SMART" id="SM00086">
    <property type="entry name" value="PAC"/>
    <property type="match status" value="2"/>
</dbReference>
<dbReference type="InterPro" id="IPR035965">
    <property type="entry name" value="PAS-like_dom_sf"/>
</dbReference>
<dbReference type="PRINTS" id="PR00344">
    <property type="entry name" value="BCTRLSENSOR"/>
</dbReference>
<dbReference type="CDD" id="cd17574">
    <property type="entry name" value="REC_OmpR"/>
    <property type="match status" value="1"/>
</dbReference>
<dbReference type="Gene3D" id="3.30.565.10">
    <property type="entry name" value="Histidine kinase-like ATPase, C-terminal domain"/>
    <property type="match status" value="2"/>
</dbReference>
<feature type="domain" description="PAS" evidence="10">
    <location>
        <begin position="606"/>
        <end position="676"/>
    </location>
</feature>
<evidence type="ECO:0000256" key="3">
    <source>
        <dbReference type="ARBA" id="ARBA00022553"/>
    </source>
</evidence>
<evidence type="ECO:0000256" key="2">
    <source>
        <dbReference type="ARBA" id="ARBA00012438"/>
    </source>
</evidence>
<dbReference type="PROSITE" id="PS50113">
    <property type="entry name" value="PAC"/>
    <property type="match status" value="1"/>
</dbReference>
<evidence type="ECO:0000256" key="4">
    <source>
        <dbReference type="ARBA" id="ARBA00022679"/>
    </source>
</evidence>
<dbReference type="Pfam" id="PF02518">
    <property type="entry name" value="HATPase_c"/>
    <property type="match status" value="2"/>
</dbReference>
<keyword evidence="4" id="KW-0808">Transferase</keyword>